<accession>A0AAD9JZU2</accession>
<name>A0AAD9JZU2_RIDPI</name>
<proteinExistence type="predicted"/>
<gene>
    <name evidence="1" type="ORF">NP493_1528g00048</name>
</gene>
<protein>
    <submittedName>
        <fullName evidence="1">Uncharacterized protein</fullName>
    </submittedName>
</protein>
<keyword evidence="2" id="KW-1185">Reference proteome</keyword>
<reference evidence="1" key="1">
    <citation type="journal article" date="2023" name="Mol. Biol. Evol.">
        <title>Third-Generation Sequencing Reveals the Adaptive Role of the Epigenome in Three Deep-Sea Polychaetes.</title>
        <authorList>
            <person name="Perez M."/>
            <person name="Aroh O."/>
            <person name="Sun Y."/>
            <person name="Lan Y."/>
            <person name="Juniper S.K."/>
            <person name="Young C.R."/>
            <person name="Angers B."/>
            <person name="Qian P.Y."/>
        </authorList>
    </citation>
    <scope>NUCLEOTIDE SEQUENCE</scope>
    <source>
        <strain evidence="1">R07B-5</strain>
    </source>
</reference>
<organism evidence="1 2">
    <name type="scientific">Ridgeia piscesae</name>
    <name type="common">Tubeworm</name>
    <dbReference type="NCBI Taxonomy" id="27915"/>
    <lineage>
        <taxon>Eukaryota</taxon>
        <taxon>Metazoa</taxon>
        <taxon>Spiralia</taxon>
        <taxon>Lophotrochozoa</taxon>
        <taxon>Annelida</taxon>
        <taxon>Polychaeta</taxon>
        <taxon>Sedentaria</taxon>
        <taxon>Canalipalpata</taxon>
        <taxon>Sabellida</taxon>
        <taxon>Siboglinidae</taxon>
        <taxon>Ridgeia</taxon>
    </lineage>
</organism>
<evidence type="ECO:0000313" key="1">
    <source>
        <dbReference type="EMBL" id="KAK2162289.1"/>
    </source>
</evidence>
<dbReference type="EMBL" id="JAODUO010001530">
    <property type="protein sequence ID" value="KAK2162289.1"/>
    <property type="molecule type" value="Genomic_DNA"/>
</dbReference>
<dbReference type="AlphaFoldDB" id="A0AAD9JZU2"/>
<comment type="caution">
    <text evidence="1">The sequence shown here is derived from an EMBL/GenBank/DDBJ whole genome shotgun (WGS) entry which is preliminary data.</text>
</comment>
<sequence length="99" mass="11062">MIKRAKRAHYESVLSSLDQRTCFCVVNTLLKSPGVILPQSSNSEAVCNDFATYFAEKTQGIRMQIRTSLTNEEDCSDYPIDSGSHCLSNEVDRLLPTSE</sequence>
<dbReference type="Proteomes" id="UP001209878">
    <property type="component" value="Unassembled WGS sequence"/>
</dbReference>
<evidence type="ECO:0000313" key="2">
    <source>
        <dbReference type="Proteomes" id="UP001209878"/>
    </source>
</evidence>